<sequence>MSAHTRALDATARLTGELTVDIIFLMRRKPWHWAAVLGGLVLGLALGFVVGTAAHHLVLFLTLSCGGVLAGLGMNVGAEFEFVAITPSRLLLLHSSRVIAHPVRIKRPLRADQVRWSAAGPFMRLTIDGRSGYMTSRQNAKRLQRMLQAFGA</sequence>
<dbReference type="EMBL" id="CAEZYF010000008">
    <property type="protein sequence ID" value="CAB4723862.1"/>
    <property type="molecule type" value="Genomic_DNA"/>
</dbReference>
<dbReference type="EMBL" id="CAFBMT010000005">
    <property type="protein sequence ID" value="CAB4924537.1"/>
    <property type="molecule type" value="Genomic_DNA"/>
</dbReference>
<dbReference type="EMBL" id="CAFBOL010000098">
    <property type="protein sequence ID" value="CAB5008315.1"/>
    <property type="molecule type" value="Genomic_DNA"/>
</dbReference>
<dbReference type="AlphaFoldDB" id="A0A6J6Y328"/>
<organism evidence="4">
    <name type="scientific">freshwater metagenome</name>
    <dbReference type="NCBI Taxonomy" id="449393"/>
    <lineage>
        <taxon>unclassified sequences</taxon>
        <taxon>metagenomes</taxon>
        <taxon>ecological metagenomes</taxon>
    </lineage>
</organism>
<keyword evidence="1" id="KW-0812">Transmembrane</keyword>
<evidence type="ECO:0000313" key="3">
    <source>
        <dbReference type="EMBL" id="CAB4723862.1"/>
    </source>
</evidence>
<dbReference type="EMBL" id="CAESGF010000005">
    <property type="protein sequence ID" value="CAB4363445.1"/>
    <property type="molecule type" value="Genomic_DNA"/>
</dbReference>
<protein>
    <submittedName>
        <fullName evidence="4">Unannotated protein</fullName>
    </submittedName>
</protein>
<dbReference type="EMBL" id="CAFAAV010000012">
    <property type="protein sequence ID" value="CAB4803782.1"/>
    <property type="molecule type" value="Genomic_DNA"/>
</dbReference>
<evidence type="ECO:0000313" key="7">
    <source>
        <dbReference type="EMBL" id="CAB5008315.1"/>
    </source>
</evidence>
<name>A0A6J6Y328_9ZZZZ</name>
<accession>A0A6J6Y328</accession>
<keyword evidence="1" id="KW-0472">Membrane</keyword>
<evidence type="ECO:0000313" key="6">
    <source>
        <dbReference type="EMBL" id="CAB4924537.1"/>
    </source>
</evidence>
<evidence type="ECO:0000313" key="4">
    <source>
        <dbReference type="EMBL" id="CAB4803782.1"/>
    </source>
</evidence>
<keyword evidence="1" id="KW-1133">Transmembrane helix</keyword>
<feature type="transmembrane region" description="Helical" evidence="1">
    <location>
        <begin position="57"/>
        <end position="76"/>
    </location>
</feature>
<dbReference type="EMBL" id="CAFBIY010000131">
    <property type="protein sequence ID" value="CAB4852458.1"/>
    <property type="molecule type" value="Genomic_DNA"/>
</dbReference>
<evidence type="ECO:0000256" key="1">
    <source>
        <dbReference type="SAM" id="Phobius"/>
    </source>
</evidence>
<gene>
    <name evidence="3" type="ORF">UFOPK2656_01603</name>
    <name evidence="4" type="ORF">UFOPK3099_00276</name>
    <name evidence="5" type="ORF">UFOPK3267_02088</name>
    <name evidence="6" type="ORF">UFOPK3651_01075</name>
    <name evidence="7" type="ORF">UFOPK3931_02660</name>
    <name evidence="2" type="ORF">UFOPK4189_01224</name>
</gene>
<evidence type="ECO:0000313" key="5">
    <source>
        <dbReference type="EMBL" id="CAB4852458.1"/>
    </source>
</evidence>
<reference evidence="4" key="1">
    <citation type="submission" date="2020-05" db="EMBL/GenBank/DDBJ databases">
        <authorList>
            <person name="Chiriac C."/>
            <person name="Salcher M."/>
            <person name="Ghai R."/>
            <person name="Kavagutti S V."/>
        </authorList>
    </citation>
    <scope>NUCLEOTIDE SEQUENCE</scope>
</reference>
<feature type="transmembrane region" description="Helical" evidence="1">
    <location>
        <begin position="31"/>
        <end position="50"/>
    </location>
</feature>
<evidence type="ECO:0000313" key="2">
    <source>
        <dbReference type="EMBL" id="CAB4363445.1"/>
    </source>
</evidence>
<proteinExistence type="predicted"/>